<name>A0AAD5JLY4_ACENE</name>
<gene>
    <name evidence="1" type="ORF">LWI28_016342</name>
</gene>
<comment type="caution">
    <text evidence="1">The sequence shown here is derived from an EMBL/GenBank/DDBJ whole genome shotgun (WGS) entry which is preliminary data.</text>
</comment>
<sequence>MWKACKEWLPVRANLVRRNLNVERWCPFCFNKVEIVIHGLWKCPLLKRIRESFVNFRSLAVSKGMHFLDFIISCKINGLATIFNPGSFNSVDIVSWAATYLEKFRCANFDVANVPDGRDVVTPA</sequence>
<organism evidence="1 2">
    <name type="scientific">Acer negundo</name>
    <name type="common">Box elder</name>
    <dbReference type="NCBI Taxonomy" id="4023"/>
    <lineage>
        <taxon>Eukaryota</taxon>
        <taxon>Viridiplantae</taxon>
        <taxon>Streptophyta</taxon>
        <taxon>Embryophyta</taxon>
        <taxon>Tracheophyta</taxon>
        <taxon>Spermatophyta</taxon>
        <taxon>Magnoliopsida</taxon>
        <taxon>eudicotyledons</taxon>
        <taxon>Gunneridae</taxon>
        <taxon>Pentapetalae</taxon>
        <taxon>rosids</taxon>
        <taxon>malvids</taxon>
        <taxon>Sapindales</taxon>
        <taxon>Sapindaceae</taxon>
        <taxon>Hippocastanoideae</taxon>
        <taxon>Acereae</taxon>
        <taxon>Acer</taxon>
    </lineage>
</organism>
<keyword evidence="2" id="KW-1185">Reference proteome</keyword>
<dbReference type="AlphaFoldDB" id="A0AAD5JLY4"/>
<reference evidence="1" key="2">
    <citation type="submission" date="2023-02" db="EMBL/GenBank/DDBJ databases">
        <authorList>
            <person name="Swenson N.G."/>
            <person name="Wegrzyn J.L."/>
            <person name="Mcevoy S.L."/>
        </authorList>
    </citation>
    <scope>NUCLEOTIDE SEQUENCE</scope>
    <source>
        <strain evidence="1">91603</strain>
        <tissue evidence="1">Leaf</tissue>
    </source>
</reference>
<dbReference type="Proteomes" id="UP001064489">
    <property type="component" value="Chromosome 1"/>
</dbReference>
<accession>A0AAD5JLY4</accession>
<reference evidence="1" key="1">
    <citation type="journal article" date="2022" name="Plant J.">
        <title>Strategies of tolerance reflected in two North American maple genomes.</title>
        <authorList>
            <person name="McEvoy S.L."/>
            <person name="Sezen U.U."/>
            <person name="Trouern-Trend A."/>
            <person name="McMahon S.M."/>
            <person name="Schaberg P.G."/>
            <person name="Yang J."/>
            <person name="Wegrzyn J.L."/>
            <person name="Swenson N.G."/>
        </authorList>
    </citation>
    <scope>NUCLEOTIDE SEQUENCE</scope>
    <source>
        <strain evidence="1">91603</strain>
    </source>
</reference>
<dbReference type="EMBL" id="JAJSOW010000003">
    <property type="protein sequence ID" value="KAI9195586.1"/>
    <property type="molecule type" value="Genomic_DNA"/>
</dbReference>
<evidence type="ECO:0008006" key="3">
    <source>
        <dbReference type="Google" id="ProtNLM"/>
    </source>
</evidence>
<evidence type="ECO:0000313" key="2">
    <source>
        <dbReference type="Proteomes" id="UP001064489"/>
    </source>
</evidence>
<protein>
    <recommendedName>
        <fullName evidence="3">Reverse transcriptase zinc-binding domain-containing protein</fullName>
    </recommendedName>
</protein>
<evidence type="ECO:0000313" key="1">
    <source>
        <dbReference type="EMBL" id="KAI9195586.1"/>
    </source>
</evidence>
<proteinExistence type="predicted"/>